<dbReference type="Pfam" id="PF20365">
    <property type="entry name" value="DUF6660"/>
    <property type="match status" value="1"/>
</dbReference>
<proteinExistence type="predicted"/>
<dbReference type="InterPro" id="IPR046601">
    <property type="entry name" value="DUF6660"/>
</dbReference>
<keyword evidence="2" id="KW-1185">Reference proteome</keyword>
<name>A0A936ZP23_9FLAO</name>
<dbReference type="AlphaFoldDB" id="A0A936ZP23"/>
<sequence length="105" mass="11907">MKFLTVLFSLYFFALNFVPCEDAHTSMDDVQVEVCQNLDICDDHNGSDHCSPFCQCHCCHVHVINFDIVQFETQLAYIPTKIFSPNEGISEDIVDPILQPPQLIG</sequence>
<dbReference type="Proteomes" id="UP000651057">
    <property type="component" value="Unassembled WGS sequence"/>
</dbReference>
<organism evidence="1 2">
    <name type="scientific">Aquimarina mytili</name>
    <dbReference type="NCBI Taxonomy" id="874423"/>
    <lineage>
        <taxon>Bacteria</taxon>
        <taxon>Pseudomonadati</taxon>
        <taxon>Bacteroidota</taxon>
        <taxon>Flavobacteriia</taxon>
        <taxon>Flavobacteriales</taxon>
        <taxon>Flavobacteriaceae</taxon>
        <taxon>Aquimarina</taxon>
    </lineage>
</organism>
<comment type="caution">
    <text evidence="1">The sequence shown here is derived from an EMBL/GenBank/DDBJ whole genome shotgun (WGS) entry which is preliminary data.</text>
</comment>
<reference evidence="1" key="1">
    <citation type="submission" date="2021-01" db="EMBL/GenBank/DDBJ databases">
        <authorList>
            <person name="Zhong Y.L."/>
        </authorList>
    </citation>
    <scope>NUCLEOTIDE SEQUENCE</scope>
    <source>
        <strain evidence="1">KCTC 23302</strain>
    </source>
</reference>
<evidence type="ECO:0000313" key="2">
    <source>
        <dbReference type="Proteomes" id="UP000651057"/>
    </source>
</evidence>
<dbReference type="RefSeq" id="WP_201916118.1">
    <property type="nucleotide sequence ID" value="NZ_BAABAX010000001.1"/>
</dbReference>
<gene>
    <name evidence="1" type="ORF">JJQ60_01150</name>
</gene>
<dbReference type="EMBL" id="JAERQJ010000001">
    <property type="protein sequence ID" value="MBL0682113.1"/>
    <property type="molecule type" value="Genomic_DNA"/>
</dbReference>
<protein>
    <submittedName>
        <fullName evidence="1">Uncharacterized protein</fullName>
    </submittedName>
</protein>
<accession>A0A936ZP23</accession>
<evidence type="ECO:0000313" key="1">
    <source>
        <dbReference type="EMBL" id="MBL0682113.1"/>
    </source>
</evidence>